<dbReference type="Pfam" id="PF07589">
    <property type="entry name" value="PEP-CTERM"/>
    <property type="match status" value="1"/>
</dbReference>
<dbReference type="EMBL" id="PEOG01000033">
    <property type="protein sequence ID" value="PIM52671.1"/>
    <property type="molecule type" value="Genomic_DNA"/>
</dbReference>
<evidence type="ECO:0000313" key="4">
    <source>
        <dbReference type="Proteomes" id="UP000231501"/>
    </source>
</evidence>
<evidence type="ECO:0000313" key="3">
    <source>
        <dbReference type="EMBL" id="PIM52671.1"/>
    </source>
</evidence>
<feature type="chain" id="PRO_5013916779" description="Ice-binding protein C-terminal domain-containing protein" evidence="1">
    <location>
        <begin position="22"/>
        <end position="290"/>
    </location>
</feature>
<keyword evidence="4" id="KW-1185">Reference proteome</keyword>
<reference evidence="3 4" key="1">
    <citation type="submission" date="2017-11" db="EMBL/GenBank/DDBJ databases">
        <title>Draft genome sequence of Mitsuaria sp. HWN-4.</title>
        <authorList>
            <person name="Gundlapally S.R."/>
        </authorList>
    </citation>
    <scope>NUCLEOTIDE SEQUENCE [LARGE SCALE GENOMIC DNA]</scope>
    <source>
        <strain evidence="3 4">HWN-4</strain>
    </source>
</reference>
<proteinExistence type="predicted"/>
<name>A0A2G9C893_9BURK</name>
<sequence length="290" mass="30863">MKKHWMAFALCAGLGQTAAMAATYKVDFEGTLRSGTQRVDCPPESVDCAGFMQDLPLQGQSFSMSLTFEIGATPGRPGFSTVHHVSTDPNSGRSYDSRWATERYADWATNDAAAAQIPALPSASPNTFDGAAGVTHTVYTSATRSRNVRSWTDNQQVLGASEGWSLLSTEIWQDASGAGFQNFVALSGRSPFSAASADRYDDREPLAYFLDMLQQGTRCQQCVQLQWFDSTLSRNGLSSGVRVDGVGRLVSITEVAAAVPEPSTYALILAGVAAIGAVARRRGAGAALKS</sequence>
<protein>
    <recommendedName>
        <fullName evidence="2">Ice-binding protein C-terminal domain-containing protein</fullName>
    </recommendedName>
</protein>
<dbReference type="Proteomes" id="UP000231501">
    <property type="component" value="Unassembled WGS sequence"/>
</dbReference>
<dbReference type="InterPro" id="IPR013424">
    <property type="entry name" value="Ice-binding_C"/>
</dbReference>
<organism evidence="3 4">
    <name type="scientific">Roseateles chitinivorans</name>
    <dbReference type="NCBI Taxonomy" id="2917965"/>
    <lineage>
        <taxon>Bacteria</taxon>
        <taxon>Pseudomonadati</taxon>
        <taxon>Pseudomonadota</taxon>
        <taxon>Betaproteobacteria</taxon>
        <taxon>Burkholderiales</taxon>
        <taxon>Sphaerotilaceae</taxon>
        <taxon>Roseateles</taxon>
    </lineage>
</organism>
<keyword evidence="1" id="KW-0732">Signal</keyword>
<evidence type="ECO:0000259" key="2">
    <source>
        <dbReference type="Pfam" id="PF07589"/>
    </source>
</evidence>
<dbReference type="NCBIfam" id="TIGR02595">
    <property type="entry name" value="PEP_CTERM"/>
    <property type="match status" value="1"/>
</dbReference>
<feature type="signal peptide" evidence="1">
    <location>
        <begin position="1"/>
        <end position="21"/>
    </location>
</feature>
<comment type="caution">
    <text evidence="3">The sequence shown here is derived from an EMBL/GenBank/DDBJ whole genome shotgun (WGS) entry which is preliminary data.</text>
</comment>
<dbReference type="AlphaFoldDB" id="A0A2G9C893"/>
<accession>A0A2G9C893</accession>
<evidence type="ECO:0000256" key="1">
    <source>
        <dbReference type="SAM" id="SignalP"/>
    </source>
</evidence>
<gene>
    <name evidence="3" type="ORF">CS062_13540</name>
</gene>
<feature type="domain" description="Ice-binding protein C-terminal" evidence="2">
    <location>
        <begin position="258"/>
        <end position="282"/>
    </location>
</feature>